<proteinExistence type="predicted"/>
<dbReference type="AlphaFoldDB" id="A0A6G2D8D7"/>
<accession>A0A6G2D8D7</accession>
<gene>
    <name evidence="1" type="ORF">GM539_14470</name>
</gene>
<reference evidence="1 2" key="1">
    <citation type="submission" date="2019-11" db="EMBL/GenBank/DDBJ databases">
        <title>Growth characteristics of pneumococcus vary with the chemical composition of the capsule and with environmental conditions.</title>
        <authorList>
            <person name="Tothpal A."/>
            <person name="Desobry K."/>
            <person name="Joshi S."/>
            <person name="Wyllie A.L."/>
            <person name="Weinberger D.M."/>
        </authorList>
    </citation>
    <scope>NUCLEOTIDE SEQUENCE [LARGE SCALE GENOMIC DNA]</scope>
    <source>
        <strain evidence="2">pnumococcus22F</strain>
    </source>
</reference>
<organism evidence="1 2">
    <name type="scientific">Streptococcus pneumoniae</name>
    <dbReference type="NCBI Taxonomy" id="1313"/>
    <lineage>
        <taxon>Bacteria</taxon>
        <taxon>Bacillati</taxon>
        <taxon>Bacillota</taxon>
        <taxon>Bacilli</taxon>
        <taxon>Lactobacillales</taxon>
        <taxon>Streptococcaceae</taxon>
        <taxon>Streptococcus</taxon>
    </lineage>
</organism>
<feature type="non-terminal residue" evidence="1">
    <location>
        <position position="27"/>
    </location>
</feature>
<evidence type="ECO:0000313" key="2">
    <source>
        <dbReference type="Proteomes" id="UP000474228"/>
    </source>
</evidence>
<dbReference type="EMBL" id="WNHJ01000933">
    <property type="protein sequence ID" value="MTV64535.1"/>
    <property type="molecule type" value="Genomic_DNA"/>
</dbReference>
<name>A0A6G2D8D7_STREE</name>
<protein>
    <submittedName>
        <fullName evidence="1">DUF4956 domain-containing protein</fullName>
    </submittedName>
</protein>
<dbReference type="Proteomes" id="UP000474228">
    <property type="component" value="Unassembled WGS sequence"/>
</dbReference>
<evidence type="ECO:0000313" key="1">
    <source>
        <dbReference type="EMBL" id="MTV64535.1"/>
    </source>
</evidence>
<sequence>MLNLFNSIFNNATASAEPFQLLLALLV</sequence>
<comment type="caution">
    <text evidence="1">The sequence shown here is derived from an EMBL/GenBank/DDBJ whole genome shotgun (WGS) entry which is preliminary data.</text>
</comment>